<feature type="domain" description="Alcohol dehydrogenase-like N-terminal" evidence="6">
    <location>
        <begin position="36"/>
        <end position="154"/>
    </location>
</feature>
<dbReference type="EnsemblMetazoa" id="Aqu2.1.42500_001">
    <property type="protein sequence ID" value="Aqu2.1.42500_001"/>
    <property type="gene ID" value="Aqu2.1.42500"/>
</dbReference>
<dbReference type="InterPro" id="IPR050129">
    <property type="entry name" value="Zn_alcohol_dh"/>
</dbReference>
<dbReference type="InterPro" id="IPR011032">
    <property type="entry name" value="GroES-like_sf"/>
</dbReference>
<reference evidence="8" key="1">
    <citation type="journal article" date="2010" name="Nature">
        <title>The Amphimedon queenslandica genome and the evolution of animal complexity.</title>
        <authorList>
            <person name="Srivastava M."/>
            <person name="Simakov O."/>
            <person name="Chapman J."/>
            <person name="Fahey B."/>
            <person name="Gauthier M.E."/>
            <person name="Mitros T."/>
            <person name="Richards G.S."/>
            <person name="Conaco C."/>
            <person name="Dacre M."/>
            <person name="Hellsten U."/>
            <person name="Larroux C."/>
            <person name="Putnam N.H."/>
            <person name="Stanke M."/>
            <person name="Adamska M."/>
            <person name="Darling A."/>
            <person name="Degnan S.M."/>
            <person name="Oakley T.H."/>
            <person name="Plachetzki D.C."/>
            <person name="Zhai Y."/>
            <person name="Adamski M."/>
            <person name="Calcino A."/>
            <person name="Cummins S.F."/>
            <person name="Goodstein D.M."/>
            <person name="Harris C."/>
            <person name="Jackson D.J."/>
            <person name="Leys S.P."/>
            <person name="Shu S."/>
            <person name="Woodcroft B.J."/>
            <person name="Vervoort M."/>
            <person name="Kosik K.S."/>
            <person name="Manning G."/>
            <person name="Degnan B.M."/>
            <person name="Rokhsar D.S."/>
        </authorList>
    </citation>
    <scope>NUCLEOTIDE SEQUENCE [LARGE SCALE GENOMIC DNA]</scope>
</reference>
<dbReference type="Gene3D" id="3.40.50.720">
    <property type="entry name" value="NAD(P)-binding Rossmann-like Domain"/>
    <property type="match status" value="1"/>
</dbReference>
<dbReference type="InterPro" id="IPR013149">
    <property type="entry name" value="ADH-like_C"/>
</dbReference>
<evidence type="ECO:0000256" key="2">
    <source>
        <dbReference type="ARBA" id="ARBA00022833"/>
    </source>
</evidence>
<evidence type="ECO:0000313" key="7">
    <source>
        <dbReference type="EnsemblMetazoa" id="Aqu2.1.42500_001"/>
    </source>
</evidence>
<evidence type="ECO:0000256" key="1">
    <source>
        <dbReference type="ARBA" id="ARBA00022723"/>
    </source>
</evidence>
<proteinExistence type="inferred from homology"/>
<accession>A0A1X7VRQ0</accession>
<dbReference type="Gene3D" id="3.90.180.10">
    <property type="entry name" value="Medium-chain alcohol dehydrogenases, catalytic domain"/>
    <property type="match status" value="1"/>
</dbReference>
<dbReference type="Pfam" id="PF00107">
    <property type="entry name" value="ADH_zinc_N"/>
    <property type="match status" value="1"/>
</dbReference>
<dbReference type="GO" id="GO:0016491">
    <property type="term" value="F:oxidoreductase activity"/>
    <property type="evidence" value="ECO:0007669"/>
    <property type="project" value="UniProtKB-KW"/>
</dbReference>
<dbReference type="AlphaFoldDB" id="A0A1X7VRQ0"/>
<dbReference type="Pfam" id="PF08240">
    <property type="entry name" value="ADH_N"/>
    <property type="match status" value="1"/>
</dbReference>
<dbReference type="SUPFAM" id="SSF50129">
    <property type="entry name" value="GroES-like"/>
    <property type="match status" value="1"/>
</dbReference>
<dbReference type="EnsemblMetazoa" id="XM_011408665.2">
    <property type="protein sequence ID" value="XP_011406967.2"/>
    <property type="gene ID" value="LOC100639052"/>
</dbReference>
<feature type="domain" description="Alcohol dehydrogenase-like C-terminal" evidence="5">
    <location>
        <begin position="199"/>
        <end position="327"/>
    </location>
</feature>
<evidence type="ECO:0000256" key="4">
    <source>
        <dbReference type="RuleBase" id="RU361277"/>
    </source>
</evidence>
<dbReference type="InterPro" id="IPR002328">
    <property type="entry name" value="ADH_Zn_CS"/>
</dbReference>
<gene>
    <name evidence="7" type="primary">100639052</name>
</gene>
<dbReference type="Proteomes" id="UP000007879">
    <property type="component" value="Unassembled WGS sequence"/>
</dbReference>
<dbReference type="PANTHER" id="PTHR43401:SF2">
    <property type="entry name" value="L-THREONINE 3-DEHYDROGENASE"/>
    <property type="match status" value="1"/>
</dbReference>
<dbReference type="InterPro" id="IPR036291">
    <property type="entry name" value="NAD(P)-bd_dom_sf"/>
</dbReference>
<dbReference type="InParanoid" id="A0A1X7VRQ0"/>
<keyword evidence="3" id="KW-0560">Oxidoreductase</keyword>
<sequence length="369" mass="40600">MMSSKGDGALPSVMQCVVCYGPNDYRMETRPIPVIGDDEVLVKVLAVGICAGDAKCFSGAPYFWGSDTWPQYVQPPVIPGHEFVGEVVKLGKDAKAKHNLEVGDYAVSENIVPCWECRYCKRGSYNMCIPHDVYGFHQNSFGAMCQYMKYPSKAINHKISKSIPPWKAAFIEPLACSVHAVELGKIEFDDVVVVSGCGPLGLGMIAAAKLKCPKLLIAMDLYDWKLDIAKKCGADVTLNPATCNAIENVKKLTDGYGCDVYIEATGNPASVKQGLQMIARQGTFVEYSVFGKETTVDWTVISDAKELTIRGGHCSPYTYPVAIRMIENDQIPLEDIITHRLPMKEFLKGIELVNKSAESIKIVLLPWEN</sequence>
<dbReference type="GO" id="GO:0008270">
    <property type="term" value="F:zinc ion binding"/>
    <property type="evidence" value="ECO:0007669"/>
    <property type="project" value="InterPro"/>
</dbReference>
<name>A0A1X7VRQ0_AMPQE</name>
<keyword evidence="1 4" id="KW-0479">Metal-binding</keyword>
<comment type="cofactor">
    <cofactor evidence="4">
        <name>Zn(2+)</name>
        <dbReference type="ChEBI" id="CHEBI:29105"/>
    </cofactor>
</comment>
<evidence type="ECO:0000256" key="3">
    <source>
        <dbReference type="ARBA" id="ARBA00023002"/>
    </source>
</evidence>
<evidence type="ECO:0008006" key="9">
    <source>
        <dbReference type="Google" id="ProtNLM"/>
    </source>
</evidence>
<dbReference type="eggNOG" id="KOG0024">
    <property type="taxonomic scope" value="Eukaryota"/>
</dbReference>
<evidence type="ECO:0000259" key="5">
    <source>
        <dbReference type="Pfam" id="PF00107"/>
    </source>
</evidence>
<organism evidence="7">
    <name type="scientific">Amphimedon queenslandica</name>
    <name type="common">Sponge</name>
    <dbReference type="NCBI Taxonomy" id="400682"/>
    <lineage>
        <taxon>Eukaryota</taxon>
        <taxon>Metazoa</taxon>
        <taxon>Porifera</taxon>
        <taxon>Demospongiae</taxon>
        <taxon>Heteroscleromorpha</taxon>
        <taxon>Haplosclerida</taxon>
        <taxon>Niphatidae</taxon>
        <taxon>Amphimedon</taxon>
    </lineage>
</organism>
<dbReference type="KEGG" id="aqu:100639052"/>
<dbReference type="PROSITE" id="PS00059">
    <property type="entry name" value="ADH_ZINC"/>
    <property type="match status" value="1"/>
</dbReference>
<comment type="similarity">
    <text evidence="4">Belongs to the zinc-containing alcohol dehydrogenase family.</text>
</comment>
<dbReference type="STRING" id="400682.A0A1X7VRQ0"/>
<reference evidence="7" key="2">
    <citation type="submission" date="2017-05" db="UniProtKB">
        <authorList>
            <consortium name="EnsemblMetazoa"/>
        </authorList>
    </citation>
    <scope>IDENTIFICATION</scope>
</reference>
<dbReference type="OrthoDB" id="3941538at2759"/>
<dbReference type="InterPro" id="IPR013154">
    <property type="entry name" value="ADH-like_N"/>
</dbReference>
<evidence type="ECO:0000313" key="8">
    <source>
        <dbReference type="Proteomes" id="UP000007879"/>
    </source>
</evidence>
<dbReference type="PANTHER" id="PTHR43401">
    <property type="entry name" value="L-THREONINE 3-DEHYDROGENASE"/>
    <property type="match status" value="1"/>
</dbReference>
<keyword evidence="2 4" id="KW-0862">Zinc</keyword>
<keyword evidence="8" id="KW-1185">Reference proteome</keyword>
<evidence type="ECO:0000259" key="6">
    <source>
        <dbReference type="Pfam" id="PF08240"/>
    </source>
</evidence>
<dbReference type="SUPFAM" id="SSF51735">
    <property type="entry name" value="NAD(P)-binding Rossmann-fold domains"/>
    <property type="match status" value="1"/>
</dbReference>
<protein>
    <recommendedName>
        <fullName evidence="9">Enoyl reductase (ER) domain-containing protein</fullName>
    </recommendedName>
</protein>